<dbReference type="InterPro" id="IPR050834">
    <property type="entry name" value="Glycosyltransf_2"/>
</dbReference>
<dbReference type="PANTHER" id="PTHR43685:SF2">
    <property type="entry name" value="GLYCOSYLTRANSFERASE 2-LIKE DOMAIN-CONTAINING PROTEIN"/>
    <property type="match status" value="1"/>
</dbReference>
<accession>A0A2M7Z708</accession>
<dbReference type="AlphaFoldDB" id="A0A2M7Z708"/>
<dbReference type="PANTHER" id="PTHR43685">
    <property type="entry name" value="GLYCOSYLTRANSFERASE"/>
    <property type="match status" value="1"/>
</dbReference>
<protein>
    <recommendedName>
        <fullName evidence="1">Glycosyltransferase 2-like domain-containing protein</fullName>
    </recommendedName>
</protein>
<dbReference type="EMBL" id="PFVJ01000037">
    <property type="protein sequence ID" value="PJA89910.1"/>
    <property type="molecule type" value="Genomic_DNA"/>
</dbReference>
<feature type="domain" description="Glycosyltransferase 2-like" evidence="1">
    <location>
        <begin position="6"/>
        <end position="121"/>
    </location>
</feature>
<dbReference type="Gene3D" id="3.90.550.10">
    <property type="entry name" value="Spore Coat Polysaccharide Biosynthesis Protein SpsA, Chain A"/>
    <property type="match status" value="1"/>
</dbReference>
<gene>
    <name evidence="2" type="ORF">CO137_01645</name>
</gene>
<evidence type="ECO:0000259" key="1">
    <source>
        <dbReference type="Pfam" id="PF00535"/>
    </source>
</evidence>
<dbReference type="InterPro" id="IPR001173">
    <property type="entry name" value="Glyco_trans_2-like"/>
</dbReference>
<evidence type="ECO:0000313" key="3">
    <source>
        <dbReference type="Proteomes" id="UP000230843"/>
    </source>
</evidence>
<name>A0A2M7Z708_9BACT</name>
<dbReference type="CDD" id="cd00761">
    <property type="entry name" value="Glyco_tranf_GTA_type"/>
    <property type="match status" value="1"/>
</dbReference>
<dbReference type="InterPro" id="IPR029044">
    <property type="entry name" value="Nucleotide-diphossugar_trans"/>
</dbReference>
<proteinExistence type="predicted"/>
<sequence>MNDLISVIIPTYNPEKHLLGALQSIMAQTYKNIEVIVVDDGSKKPVEDMLKDMLFFEKITLIRQENQGAPVARNKGFSKSTGKFVIFWDDDIVGELDMLEKMHNALVENESASFAYSNFYFGFKKMPAQEFNVEELKKNNYIITTSLIRREDFPGFDEFLKRFQDWDLWLNMAEQGKKGVWIDEYLFKATPKKAGISSWLPSFAYKKPWKFLPFLRKRVKKYEKARKVIEEKYNLK</sequence>
<organism evidence="2 3">
    <name type="scientific">Candidatus Magasanikbacteria bacterium CG_4_9_14_3_um_filter_32_9</name>
    <dbReference type="NCBI Taxonomy" id="1974644"/>
    <lineage>
        <taxon>Bacteria</taxon>
        <taxon>Candidatus Magasanikiibacteriota</taxon>
    </lineage>
</organism>
<comment type="caution">
    <text evidence="2">The sequence shown here is derived from an EMBL/GenBank/DDBJ whole genome shotgun (WGS) entry which is preliminary data.</text>
</comment>
<reference evidence="3" key="1">
    <citation type="submission" date="2017-09" db="EMBL/GenBank/DDBJ databases">
        <title>Depth-based differentiation of microbial function through sediment-hosted aquifers and enrichment of novel symbionts in the deep terrestrial subsurface.</title>
        <authorList>
            <person name="Probst A.J."/>
            <person name="Ladd B."/>
            <person name="Jarett J.K."/>
            <person name="Geller-Mcgrath D.E."/>
            <person name="Sieber C.M.K."/>
            <person name="Emerson J.B."/>
            <person name="Anantharaman K."/>
            <person name="Thomas B.C."/>
            <person name="Malmstrom R."/>
            <person name="Stieglmeier M."/>
            <person name="Klingl A."/>
            <person name="Woyke T."/>
            <person name="Ryan C.M."/>
            <person name="Banfield J.F."/>
        </authorList>
    </citation>
    <scope>NUCLEOTIDE SEQUENCE [LARGE SCALE GENOMIC DNA]</scope>
</reference>
<dbReference type="Proteomes" id="UP000230843">
    <property type="component" value="Unassembled WGS sequence"/>
</dbReference>
<evidence type="ECO:0000313" key="2">
    <source>
        <dbReference type="EMBL" id="PJA89910.1"/>
    </source>
</evidence>
<dbReference type="SUPFAM" id="SSF53448">
    <property type="entry name" value="Nucleotide-diphospho-sugar transferases"/>
    <property type="match status" value="1"/>
</dbReference>
<dbReference type="Pfam" id="PF00535">
    <property type="entry name" value="Glycos_transf_2"/>
    <property type="match status" value="1"/>
</dbReference>